<sequence>NKTISDIYGIRISPRQSPVYETVSNYGPTLIVYPSQAIHTTWWRFEY</sequence>
<evidence type="ECO:0000313" key="2">
    <source>
        <dbReference type="Proteomes" id="UP000681967"/>
    </source>
</evidence>
<gene>
    <name evidence="1" type="ORF">BYL167_LOCUS46448</name>
</gene>
<dbReference type="EMBL" id="CAJOBH010131475">
    <property type="protein sequence ID" value="CAF4759543.1"/>
    <property type="molecule type" value="Genomic_DNA"/>
</dbReference>
<name>A0A8S3AT17_9BILA</name>
<evidence type="ECO:0000313" key="1">
    <source>
        <dbReference type="EMBL" id="CAF4759543.1"/>
    </source>
</evidence>
<protein>
    <submittedName>
        <fullName evidence="1">Uncharacterized protein</fullName>
    </submittedName>
</protein>
<accession>A0A8S3AT17</accession>
<feature type="non-terminal residue" evidence="1">
    <location>
        <position position="47"/>
    </location>
</feature>
<dbReference type="AlphaFoldDB" id="A0A8S3AT17"/>
<organism evidence="1 2">
    <name type="scientific">Rotaria magnacalcarata</name>
    <dbReference type="NCBI Taxonomy" id="392030"/>
    <lineage>
        <taxon>Eukaryota</taxon>
        <taxon>Metazoa</taxon>
        <taxon>Spiralia</taxon>
        <taxon>Gnathifera</taxon>
        <taxon>Rotifera</taxon>
        <taxon>Eurotatoria</taxon>
        <taxon>Bdelloidea</taxon>
        <taxon>Philodinida</taxon>
        <taxon>Philodinidae</taxon>
        <taxon>Rotaria</taxon>
    </lineage>
</organism>
<comment type="caution">
    <text evidence="1">The sequence shown here is derived from an EMBL/GenBank/DDBJ whole genome shotgun (WGS) entry which is preliminary data.</text>
</comment>
<reference evidence="1" key="1">
    <citation type="submission" date="2021-02" db="EMBL/GenBank/DDBJ databases">
        <authorList>
            <person name="Nowell W R."/>
        </authorList>
    </citation>
    <scope>NUCLEOTIDE SEQUENCE</scope>
</reference>
<proteinExistence type="predicted"/>
<dbReference type="Proteomes" id="UP000681967">
    <property type="component" value="Unassembled WGS sequence"/>
</dbReference>